<comment type="similarity">
    <text evidence="2">Belongs to the Mediator complex subunit 26 family.</text>
</comment>
<evidence type="ECO:0000256" key="3">
    <source>
        <dbReference type="ARBA" id="ARBA00019686"/>
    </source>
</evidence>
<feature type="region of interest" description="Disordered" evidence="11">
    <location>
        <begin position="134"/>
        <end position="153"/>
    </location>
</feature>
<dbReference type="AlphaFoldDB" id="A0ABD0L8N2"/>
<feature type="compositionally biased region" description="Polar residues" evidence="11">
    <location>
        <begin position="134"/>
        <end position="143"/>
    </location>
</feature>
<dbReference type="InterPro" id="IPR003617">
    <property type="entry name" value="TFIIS/CRSP70_N_sub"/>
</dbReference>
<evidence type="ECO:0000259" key="12">
    <source>
        <dbReference type="PROSITE" id="PS51319"/>
    </source>
</evidence>
<feature type="region of interest" description="Disordered" evidence="11">
    <location>
        <begin position="108"/>
        <end position="129"/>
    </location>
</feature>
<feature type="region of interest" description="Disordered" evidence="11">
    <location>
        <begin position="181"/>
        <end position="470"/>
    </location>
</feature>
<feature type="compositionally biased region" description="Low complexity" evidence="11">
    <location>
        <begin position="328"/>
        <end position="338"/>
    </location>
</feature>
<evidence type="ECO:0000256" key="10">
    <source>
        <dbReference type="PROSITE-ProRule" id="PRU00649"/>
    </source>
</evidence>
<organism evidence="13 14">
    <name type="scientific">Batillaria attramentaria</name>
    <dbReference type="NCBI Taxonomy" id="370345"/>
    <lineage>
        <taxon>Eukaryota</taxon>
        <taxon>Metazoa</taxon>
        <taxon>Spiralia</taxon>
        <taxon>Lophotrochozoa</taxon>
        <taxon>Mollusca</taxon>
        <taxon>Gastropoda</taxon>
        <taxon>Caenogastropoda</taxon>
        <taxon>Sorbeoconcha</taxon>
        <taxon>Cerithioidea</taxon>
        <taxon>Batillariidae</taxon>
        <taxon>Batillaria</taxon>
    </lineage>
</organism>
<evidence type="ECO:0000256" key="6">
    <source>
        <dbReference type="ARBA" id="ARBA00023163"/>
    </source>
</evidence>
<evidence type="ECO:0000313" key="14">
    <source>
        <dbReference type="Proteomes" id="UP001519460"/>
    </source>
</evidence>
<dbReference type="InterPro" id="IPR042376">
    <property type="entry name" value="MED26"/>
</dbReference>
<evidence type="ECO:0000256" key="5">
    <source>
        <dbReference type="ARBA" id="ARBA00023159"/>
    </source>
</evidence>
<feature type="compositionally biased region" description="Low complexity" evidence="11">
    <location>
        <begin position="591"/>
        <end position="603"/>
    </location>
</feature>
<evidence type="ECO:0000256" key="4">
    <source>
        <dbReference type="ARBA" id="ARBA00023015"/>
    </source>
</evidence>
<feature type="compositionally biased region" description="Polar residues" evidence="11">
    <location>
        <begin position="272"/>
        <end position="283"/>
    </location>
</feature>
<feature type="compositionally biased region" description="Basic and acidic residues" evidence="11">
    <location>
        <begin position="238"/>
        <end position="262"/>
    </location>
</feature>
<name>A0ABD0L8N2_9CAEN</name>
<keyword evidence="4" id="KW-0805">Transcription regulation</keyword>
<accession>A0ABD0L8N2</accession>
<dbReference type="Gene3D" id="1.20.930.10">
    <property type="entry name" value="Conserved domain common to transcription factors TFIIS, elongin A, CRSP70"/>
    <property type="match status" value="1"/>
</dbReference>
<dbReference type="InterPro" id="IPR031416">
    <property type="entry name" value="Med26_C"/>
</dbReference>
<keyword evidence="7 10" id="KW-0539">Nucleus</keyword>
<dbReference type="SUPFAM" id="SSF47676">
    <property type="entry name" value="Conserved domain common to transcription factors TFIIS, elongin A, CRSP70"/>
    <property type="match status" value="1"/>
</dbReference>
<dbReference type="SMART" id="SM00509">
    <property type="entry name" value="TFS2N"/>
    <property type="match status" value="1"/>
</dbReference>
<dbReference type="InterPro" id="IPR017923">
    <property type="entry name" value="TFIIS_N"/>
</dbReference>
<dbReference type="PANTHER" id="PTHR15201">
    <property type="entry name" value="CRSP70"/>
    <property type="match status" value="1"/>
</dbReference>
<dbReference type="Pfam" id="PF08711">
    <property type="entry name" value="Med26"/>
    <property type="match status" value="1"/>
</dbReference>
<feature type="compositionally biased region" description="Polar residues" evidence="11">
    <location>
        <begin position="302"/>
        <end position="327"/>
    </location>
</feature>
<keyword evidence="14" id="KW-1185">Reference proteome</keyword>
<evidence type="ECO:0000313" key="13">
    <source>
        <dbReference type="EMBL" id="KAK7495911.1"/>
    </source>
</evidence>
<evidence type="ECO:0000256" key="7">
    <source>
        <dbReference type="ARBA" id="ARBA00023242"/>
    </source>
</evidence>
<evidence type="ECO:0000256" key="2">
    <source>
        <dbReference type="ARBA" id="ARBA00009681"/>
    </source>
</evidence>
<dbReference type="EMBL" id="JACVVK020000071">
    <property type="protein sequence ID" value="KAK7495911.1"/>
    <property type="molecule type" value="Genomic_DNA"/>
</dbReference>
<comment type="subcellular location">
    <subcellularLocation>
        <location evidence="1 10">Nucleus</location>
    </subcellularLocation>
</comment>
<dbReference type="InterPro" id="IPR035441">
    <property type="entry name" value="TFIIS/LEDGF_dom_sf"/>
</dbReference>
<evidence type="ECO:0000256" key="9">
    <source>
        <dbReference type="ARBA" id="ARBA00031968"/>
    </source>
</evidence>
<feature type="compositionally biased region" description="Polar residues" evidence="11">
    <location>
        <begin position="626"/>
        <end position="636"/>
    </location>
</feature>
<evidence type="ECO:0000256" key="11">
    <source>
        <dbReference type="SAM" id="MobiDB-lite"/>
    </source>
</evidence>
<feature type="domain" description="TFIIS N-terminal" evidence="12">
    <location>
        <begin position="7"/>
        <end position="84"/>
    </location>
</feature>
<sequence>MLPTPLEIKEKLLKALNGENNVVDDKAVLEVISILEKYPITRTTLEQTRIGKTVNELRKKIKDEKLAKRAKQLVRSWKNILDGTATVVNGERPSHPAVAALQLSPAVSPALSRTPPPHAGRGTSPALARTPVTLGSRSASPALSASGKPLTPALAKPRLASPALASSRPGTASPLIAQRVASPALPGSKPRTPLLPSTSRVASPVVDYSKARIRPPSASSSPALSPASRPSTPGAPLSRRDGDALRSSGKDKSRVGSGRDDVSGSGRATPTGRLTPSSLYSENSQDRVLGDRGNGAVDSDCESNSNFSRSSHGGSFNHRNNNHSAGVSSLSKSSNKGSSSKDQRDLSKANVANRKRTREHSQSPPEVSSKQSKLEPSGLSVNRHERAVNGCVKSGKKVWPGAESLPRVSSTCSLPANVGRVSSPKSPFAAGNGDASSQLADSLLRQESTDSRLSAQSFDRPSRDKHKVKTTEQLIEELQKKNNSSRVGASVINDLRTNQIEKERDVQGSVLPPGVKPRGRKGKRGKDDDIQLSVPSSDVTLSQAKNELVERFLETSDPSSTVEEYSPFKDDLLSQRSDSVLEPGLGLGAHSGSFSKDSFDSGFPTVHRDSPRPTPVEQKAGDRRPQSTTVPDSQSCGAGLSLQEIYAQLPPVDDDIDWDAVDYYELPEPEPVTDELVDRLHNTQWPGVNGFYDINGEWHRLHETMTFASYQGDMLHVLPYVDLD</sequence>
<evidence type="ECO:0000256" key="8">
    <source>
        <dbReference type="ARBA" id="ARBA00030125"/>
    </source>
</evidence>
<feature type="region of interest" description="Disordered" evidence="11">
    <location>
        <begin position="583"/>
        <end position="636"/>
    </location>
</feature>
<feature type="compositionally biased region" description="Low complexity" evidence="11">
    <location>
        <begin position="214"/>
        <end position="232"/>
    </location>
</feature>
<evidence type="ECO:0000256" key="1">
    <source>
        <dbReference type="ARBA" id="ARBA00004123"/>
    </source>
</evidence>
<dbReference type="Pfam" id="PF15693">
    <property type="entry name" value="Med26_C"/>
    <property type="match status" value="1"/>
</dbReference>
<dbReference type="GO" id="GO:0005634">
    <property type="term" value="C:nucleus"/>
    <property type="evidence" value="ECO:0007669"/>
    <property type="project" value="UniProtKB-SubCell"/>
</dbReference>
<protein>
    <recommendedName>
        <fullName evidence="3">Mediator of RNA polymerase II transcription subunit 26</fullName>
    </recommendedName>
    <alternativeName>
        <fullName evidence="8">Cofactor required for Sp1 transcriptional activation subunit 7</fullName>
    </alternativeName>
    <alternativeName>
        <fullName evidence="9">Mediator complex subunit 26</fullName>
    </alternativeName>
</protein>
<gene>
    <name evidence="13" type="ORF">BaRGS_00012901</name>
</gene>
<keyword evidence="5" id="KW-0010">Activator</keyword>
<dbReference type="Proteomes" id="UP001519460">
    <property type="component" value="Unassembled WGS sequence"/>
</dbReference>
<comment type="caution">
    <text evidence="13">The sequence shown here is derived from an EMBL/GenBank/DDBJ whole genome shotgun (WGS) entry which is preliminary data.</text>
</comment>
<keyword evidence="6" id="KW-0804">Transcription</keyword>
<dbReference type="PROSITE" id="PS51319">
    <property type="entry name" value="TFIIS_N"/>
    <property type="match status" value="1"/>
</dbReference>
<reference evidence="13 14" key="1">
    <citation type="journal article" date="2023" name="Sci. Data">
        <title>Genome assembly of the Korean intertidal mud-creeper Batillaria attramentaria.</title>
        <authorList>
            <person name="Patra A.K."/>
            <person name="Ho P.T."/>
            <person name="Jun S."/>
            <person name="Lee S.J."/>
            <person name="Kim Y."/>
            <person name="Won Y.J."/>
        </authorList>
    </citation>
    <scope>NUCLEOTIDE SEQUENCE [LARGE SCALE GENOMIC DNA]</scope>
    <source>
        <strain evidence="13">Wonlab-2016</strain>
    </source>
</reference>
<proteinExistence type="inferred from homology"/>
<feature type="compositionally biased region" description="Polar residues" evidence="11">
    <location>
        <begin position="362"/>
        <end position="371"/>
    </location>
</feature>
<dbReference type="CDD" id="cd00183">
    <property type="entry name" value="TFIIS_I"/>
    <property type="match status" value="1"/>
</dbReference>
<dbReference type="PANTHER" id="PTHR15201:SF1">
    <property type="entry name" value="MEDIATOR OF RNA POLYMERASE II TRANSCRIPTION SUBUNIT 26"/>
    <property type="match status" value="1"/>
</dbReference>
<feature type="region of interest" description="Disordered" evidence="11">
    <location>
        <begin position="498"/>
        <end position="538"/>
    </location>
</feature>